<dbReference type="GO" id="GO:0047961">
    <property type="term" value="F:glycine N-acyltransferase activity"/>
    <property type="evidence" value="ECO:0007669"/>
    <property type="project" value="InterPro"/>
</dbReference>
<keyword evidence="1" id="KW-0012">Acyltransferase</keyword>
<evidence type="ECO:0000313" key="4">
    <source>
        <dbReference type="Proteomes" id="UP000566440"/>
    </source>
</evidence>
<accession>A0A7K9SHC8</accession>
<comment type="similarity">
    <text evidence="1">Belongs to the glycine N-acyltransferase family.</text>
</comment>
<dbReference type="GO" id="GO:0005739">
    <property type="term" value="C:mitochondrion"/>
    <property type="evidence" value="ECO:0007669"/>
    <property type="project" value="InterPro"/>
</dbReference>
<dbReference type="Pfam" id="PF06021">
    <property type="entry name" value="Gly_acyl_tr_N"/>
    <property type="match status" value="2"/>
</dbReference>
<feature type="domain" description="Glycine N-acyltransferase N-terminal" evidence="2">
    <location>
        <begin position="1"/>
        <end position="62"/>
    </location>
</feature>
<keyword evidence="4" id="KW-1185">Reference proteome</keyword>
<dbReference type="SUPFAM" id="SSF55729">
    <property type="entry name" value="Acyl-CoA N-acyltransferases (Nat)"/>
    <property type="match status" value="1"/>
</dbReference>
<dbReference type="OrthoDB" id="61870at2759"/>
<evidence type="ECO:0000259" key="2">
    <source>
        <dbReference type="Pfam" id="PF06021"/>
    </source>
</evidence>
<organism evidence="3 4">
    <name type="scientific">Galbula dea</name>
    <dbReference type="NCBI Taxonomy" id="1109041"/>
    <lineage>
        <taxon>Eukaryota</taxon>
        <taxon>Metazoa</taxon>
        <taxon>Chordata</taxon>
        <taxon>Craniata</taxon>
        <taxon>Vertebrata</taxon>
        <taxon>Euteleostomi</taxon>
        <taxon>Archelosauria</taxon>
        <taxon>Archosauria</taxon>
        <taxon>Dinosauria</taxon>
        <taxon>Saurischia</taxon>
        <taxon>Theropoda</taxon>
        <taxon>Coelurosauria</taxon>
        <taxon>Aves</taxon>
        <taxon>Neognathae</taxon>
        <taxon>Neoaves</taxon>
        <taxon>Telluraves</taxon>
        <taxon>Coraciimorphae</taxon>
        <taxon>Piciformes</taxon>
        <taxon>Galbulidae</taxon>
        <taxon>Galbula</taxon>
    </lineage>
</organism>
<dbReference type="EMBL" id="VWZX01001025">
    <property type="protein sequence ID" value="NXI35482.1"/>
    <property type="molecule type" value="Genomic_DNA"/>
</dbReference>
<evidence type="ECO:0000256" key="1">
    <source>
        <dbReference type="RuleBase" id="RU368002"/>
    </source>
</evidence>
<reference evidence="3 4" key="1">
    <citation type="submission" date="2019-09" db="EMBL/GenBank/DDBJ databases">
        <title>Bird 10,000 Genomes (B10K) Project - Family phase.</title>
        <authorList>
            <person name="Zhang G."/>
        </authorList>
    </citation>
    <scope>NUCLEOTIDE SEQUENCE [LARGE SCALE GENOMIC DNA]</scope>
    <source>
        <strain evidence="3">B10K-DU-001-62</strain>
        <tissue evidence="3">Muscle</tissue>
    </source>
</reference>
<feature type="domain" description="Glycine N-acyltransferase N-terminal" evidence="2">
    <location>
        <begin position="138"/>
        <end position="179"/>
    </location>
</feature>
<gene>
    <name evidence="3" type="primary">Glyatl3_0</name>
    <name evidence="3" type="ORF">GALDEA_R00995</name>
</gene>
<dbReference type="InterPro" id="IPR016181">
    <property type="entry name" value="Acyl_CoA_acyltransferase"/>
</dbReference>
<evidence type="ECO:0000313" key="3">
    <source>
        <dbReference type="EMBL" id="NXI35482.1"/>
    </source>
</evidence>
<dbReference type="InterPro" id="IPR010313">
    <property type="entry name" value="Glycine_N-acyltransferase"/>
</dbReference>
<dbReference type="PANTHER" id="PTHR15298:SF1">
    <property type="entry name" value="GLYCINE N-ACYLTRANSFERASE-LIKE PROTEIN"/>
    <property type="match status" value="1"/>
</dbReference>
<sequence>MLILTCSAQLQRLEGALRRSLPFALPVYGAVMNINRGNPGNYEVVVDSWPKFGAVLARRRGEVCLWMTATGTPMQCSTRMWVPTGRCWRALGACAGTVPSTSSVAWAWGGTGGGHLGAGGTGEHWRHDLVWWSRHWRLDPRVQVTSLSPEHLDLLNKTWAYGGNSRSRSYLAELMDRFPHLCLKDGTGQPFCWVLTDQFGTGTHGYTLPTHRRRGYMQAALTLAAQRAQARGFPNFG</sequence>
<name>A0A7K9SHC8_9PICI</name>
<dbReference type="Gene3D" id="3.40.630.30">
    <property type="match status" value="1"/>
</dbReference>
<dbReference type="AlphaFoldDB" id="A0A7K9SHC8"/>
<dbReference type="Proteomes" id="UP000566440">
    <property type="component" value="Unassembled WGS sequence"/>
</dbReference>
<dbReference type="PANTHER" id="PTHR15298">
    <property type="entry name" value="L-COA N-ACYLTRANSFERASE-RELATED"/>
    <property type="match status" value="1"/>
</dbReference>
<keyword evidence="1" id="KW-0808">Transferase</keyword>
<proteinExistence type="inferred from homology"/>
<comment type="caution">
    <text evidence="3">The sequence shown here is derived from an EMBL/GenBank/DDBJ whole genome shotgun (WGS) entry which is preliminary data.</text>
</comment>
<dbReference type="EC" id="2.3.1.-" evidence="1"/>
<dbReference type="InterPro" id="IPR015938">
    <property type="entry name" value="Glycine_N-acyltransferase_N"/>
</dbReference>
<feature type="non-terminal residue" evidence="3">
    <location>
        <position position="237"/>
    </location>
</feature>
<feature type="non-terminal residue" evidence="3">
    <location>
        <position position="1"/>
    </location>
</feature>
<protein>
    <recommendedName>
        <fullName evidence="1">Glycine N-acyltransferase-like protein</fullName>
        <ecNumber evidence="1">2.3.1.-</ecNumber>
    </recommendedName>
</protein>